<dbReference type="STRING" id="1353952.A0A165G0J5"/>
<dbReference type="GO" id="GO:0016020">
    <property type="term" value="C:membrane"/>
    <property type="evidence" value="ECO:0007669"/>
    <property type="project" value="UniProtKB-SubCell"/>
</dbReference>
<feature type="transmembrane region" description="Helical" evidence="7">
    <location>
        <begin position="313"/>
        <end position="334"/>
    </location>
</feature>
<proteinExistence type="inferred from homology"/>
<name>A0A165G0J5_9BASI</name>
<evidence type="ECO:0000256" key="7">
    <source>
        <dbReference type="SAM" id="Phobius"/>
    </source>
</evidence>
<feature type="transmembrane region" description="Helical" evidence="7">
    <location>
        <begin position="374"/>
        <end position="391"/>
    </location>
</feature>
<comment type="subcellular location">
    <subcellularLocation>
        <location evidence="1">Membrane</location>
        <topology evidence="1">Multi-pass membrane protein</topology>
    </subcellularLocation>
</comment>
<feature type="transmembrane region" description="Helical" evidence="7">
    <location>
        <begin position="130"/>
        <end position="149"/>
    </location>
</feature>
<feature type="transmembrane region" description="Helical" evidence="7">
    <location>
        <begin position="403"/>
        <end position="422"/>
    </location>
</feature>
<keyword evidence="10" id="KW-1185">Reference proteome</keyword>
<feature type="transmembrane region" description="Helical" evidence="7">
    <location>
        <begin position="155"/>
        <end position="177"/>
    </location>
</feature>
<evidence type="ECO:0000259" key="8">
    <source>
        <dbReference type="PROSITE" id="PS50850"/>
    </source>
</evidence>
<feature type="transmembrane region" description="Helical" evidence="7">
    <location>
        <begin position="100"/>
        <end position="118"/>
    </location>
</feature>
<keyword evidence="3 7" id="KW-0812">Transmembrane</keyword>
<comment type="similarity">
    <text evidence="6">Belongs to the major facilitator superfamily. Allantoate permease family.</text>
</comment>
<organism evidence="9 10">
    <name type="scientific">Calocera cornea HHB12733</name>
    <dbReference type="NCBI Taxonomy" id="1353952"/>
    <lineage>
        <taxon>Eukaryota</taxon>
        <taxon>Fungi</taxon>
        <taxon>Dikarya</taxon>
        <taxon>Basidiomycota</taxon>
        <taxon>Agaricomycotina</taxon>
        <taxon>Dacrymycetes</taxon>
        <taxon>Dacrymycetales</taxon>
        <taxon>Dacrymycetaceae</taxon>
        <taxon>Calocera</taxon>
    </lineage>
</organism>
<keyword evidence="5 7" id="KW-0472">Membrane</keyword>
<sequence length="494" mass="54812">MADIEKLDANAKVRSLPDAHAQTGCVDSKQADEAMEIVNNESSAVSFTPEQERRLLRKIDWHIMPLMCIVYALQFWDKTTLSYASIMGLQAQTHLVGQDYSWLGTIFYFGYLAFEYPANLMMQRLPLAKFTAVNTLLWGAVLACMAAATDFSSLAAVRFLLGMFEASVTPGFVLVTSQWYKVNEQGSRIGIWFSFIGVAQIVGGLIAYGLAKGDAAGEFSIHGYKVVFLLCGLLTAVFGFLLFFFLPDSPVTARFLTPQEKELAIERIRGNNQGVGNRYFKPYQCWEALKDGKTWFFFSIIIASFGFTSQQSLLYGCPAGAVQIITLVGFLWLGDKLNRRLLMASISEAISVLGIALCYGLPADLKVGRLIGYYLANASSTAYVTILSLVASNVAGYTKKTTVSALVLVAFAVGNLIGPQAFQAKDAPRYTPGLGTIVGCWSLCVLLLLVIWFVNHRDNRRRDSLRDKSDYVHMKNQEFLDLTDGENMEFRYRT</sequence>
<dbReference type="SUPFAM" id="SSF103473">
    <property type="entry name" value="MFS general substrate transporter"/>
    <property type="match status" value="1"/>
</dbReference>
<dbReference type="Pfam" id="PF07690">
    <property type="entry name" value="MFS_1"/>
    <property type="match status" value="1"/>
</dbReference>
<dbReference type="EMBL" id="KV423963">
    <property type="protein sequence ID" value="KZT57446.1"/>
    <property type="molecule type" value="Genomic_DNA"/>
</dbReference>
<evidence type="ECO:0000256" key="6">
    <source>
        <dbReference type="ARBA" id="ARBA00037968"/>
    </source>
</evidence>
<protein>
    <submittedName>
        <fullName evidence="9">Putative MFS allantoate transporter</fullName>
    </submittedName>
</protein>
<evidence type="ECO:0000313" key="9">
    <source>
        <dbReference type="EMBL" id="KZT57446.1"/>
    </source>
</evidence>
<evidence type="ECO:0000256" key="5">
    <source>
        <dbReference type="ARBA" id="ARBA00023136"/>
    </source>
</evidence>
<dbReference type="InterPro" id="IPR020846">
    <property type="entry name" value="MFS_dom"/>
</dbReference>
<dbReference type="Gene3D" id="1.20.1250.20">
    <property type="entry name" value="MFS general substrate transporter like domains"/>
    <property type="match status" value="2"/>
</dbReference>
<dbReference type="FunFam" id="1.20.1250.20:FF:000064">
    <property type="entry name" value="MFS allantoate transporter"/>
    <property type="match status" value="1"/>
</dbReference>
<keyword evidence="2" id="KW-0813">Transport</keyword>
<feature type="transmembrane region" description="Helical" evidence="7">
    <location>
        <begin position="59"/>
        <end position="76"/>
    </location>
</feature>
<dbReference type="PANTHER" id="PTHR43791">
    <property type="entry name" value="PERMEASE-RELATED"/>
    <property type="match status" value="1"/>
</dbReference>
<feature type="transmembrane region" description="Helical" evidence="7">
    <location>
        <begin position="223"/>
        <end position="246"/>
    </location>
</feature>
<gene>
    <name evidence="9" type="ORF">CALCODRAFT_517419</name>
</gene>
<evidence type="ECO:0000256" key="1">
    <source>
        <dbReference type="ARBA" id="ARBA00004141"/>
    </source>
</evidence>
<feature type="domain" description="Major facilitator superfamily (MFS) profile" evidence="8">
    <location>
        <begin position="63"/>
        <end position="459"/>
    </location>
</feature>
<dbReference type="PROSITE" id="PS50850">
    <property type="entry name" value="MFS"/>
    <property type="match status" value="1"/>
</dbReference>
<dbReference type="InParanoid" id="A0A165G0J5"/>
<feature type="transmembrane region" description="Helical" evidence="7">
    <location>
        <begin position="288"/>
        <end position="307"/>
    </location>
</feature>
<dbReference type="AlphaFoldDB" id="A0A165G0J5"/>
<dbReference type="GO" id="GO:0022857">
    <property type="term" value="F:transmembrane transporter activity"/>
    <property type="evidence" value="ECO:0007669"/>
    <property type="project" value="InterPro"/>
</dbReference>
<evidence type="ECO:0000313" key="10">
    <source>
        <dbReference type="Proteomes" id="UP000076842"/>
    </source>
</evidence>
<feature type="transmembrane region" description="Helical" evidence="7">
    <location>
        <begin position="189"/>
        <end position="211"/>
    </location>
</feature>
<keyword evidence="4 7" id="KW-1133">Transmembrane helix</keyword>
<feature type="transmembrane region" description="Helical" evidence="7">
    <location>
        <begin position="434"/>
        <end position="454"/>
    </location>
</feature>
<dbReference type="Proteomes" id="UP000076842">
    <property type="component" value="Unassembled WGS sequence"/>
</dbReference>
<dbReference type="OrthoDB" id="6730379at2759"/>
<accession>A0A165G0J5</accession>
<dbReference type="InterPro" id="IPR036259">
    <property type="entry name" value="MFS_trans_sf"/>
</dbReference>
<evidence type="ECO:0000256" key="4">
    <source>
        <dbReference type="ARBA" id="ARBA00022989"/>
    </source>
</evidence>
<reference evidence="9 10" key="1">
    <citation type="journal article" date="2016" name="Mol. Biol. Evol.">
        <title>Comparative Genomics of Early-Diverging Mushroom-Forming Fungi Provides Insights into the Origins of Lignocellulose Decay Capabilities.</title>
        <authorList>
            <person name="Nagy L.G."/>
            <person name="Riley R."/>
            <person name="Tritt A."/>
            <person name="Adam C."/>
            <person name="Daum C."/>
            <person name="Floudas D."/>
            <person name="Sun H."/>
            <person name="Yadav J.S."/>
            <person name="Pangilinan J."/>
            <person name="Larsson K.H."/>
            <person name="Matsuura K."/>
            <person name="Barry K."/>
            <person name="Labutti K."/>
            <person name="Kuo R."/>
            <person name="Ohm R.A."/>
            <person name="Bhattacharya S.S."/>
            <person name="Shirouzu T."/>
            <person name="Yoshinaga Y."/>
            <person name="Martin F.M."/>
            <person name="Grigoriev I.V."/>
            <person name="Hibbett D.S."/>
        </authorList>
    </citation>
    <scope>NUCLEOTIDE SEQUENCE [LARGE SCALE GENOMIC DNA]</scope>
    <source>
        <strain evidence="9 10">HHB12733</strain>
    </source>
</reference>
<dbReference type="FunCoup" id="A0A165G0J5">
    <property type="interactions" value="76"/>
</dbReference>
<evidence type="ECO:0000256" key="3">
    <source>
        <dbReference type="ARBA" id="ARBA00022692"/>
    </source>
</evidence>
<evidence type="ECO:0000256" key="2">
    <source>
        <dbReference type="ARBA" id="ARBA00022448"/>
    </source>
</evidence>
<dbReference type="InterPro" id="IPR011701">
    <property type="entry name" value="MFS"/>
</dbReference>
<feature type="transmembrane region" description="Helical" evidence="7">
    <location>
        <begin position="341"/>
        <end position="362"/>
    </location>
</feature>
<dbReference type="PANTHER" id="PTHR43791:SF1">
    <property type="entry name" value="ALLANTOATE PERMEASE"/>
    <property type="match status" value="1"/>
</dbReference>